<evidence type="ECO:0000313" key="5">
    <source>
        <dbReference type="Proteomes" id="UP000186559"/>
    </source>
</evidence>
<dbReference type="OrthoDB" id="9795089at2"/>
<feature type="domain" description="MmgE/PrpD C-terminal" evidence="3">
    <location>
        <begin position="270"/>
        <end position="428"/>
    </location>
</feature>
<sequence length="465" mass="48524">MTKPRDLSLALAEFAVTTPRAAIPDAAAEKARMSLLDTLGVCLAASGLEPAARGMNAIVTEHGGKPDCTLLGFGGRAPAMMAAMNNGALAHCLDYDDQTPWGQHCSSSIVPAVLAVAERQGGVSGDALITAIAIGQDIFARLRRNVAWKKDWNLSTVLAIYGATAACGRVMGFDQAKMLAAFAAASQSSAGVMELVSGTGSDLRAVYAGFSAKGAVLAALLAEQGASGLETLFEGHNGVLPTYFAGHDREGILAGLGAEFMGAATLYKRWPAVGTSHSHMKAAIDIMAQNALVPAQIARIRLFVGDFHMLGCEPLDKRRAPETLVDAKFAMPFLVAAAILRGGLSVANFSPDGLRDPDVRALAGKIEPVADPDLDWTMEMPPGRVEITLDDGRSFTATGTRVPGNADAPLGWDGVIAKFRECCAVAHTPPDPATVTRVAEMAQDLDGMSDATEILRVLTRAPACA</sequence>
<dbReference type="AlphaFoldDB" id="A0A1U7D9W8"/>
<evidence type="ECO:0000256" key="1">
    <source>
        <dbReference type="ARBA" id="ARBA00006174"/>
    </source>
</evidence>
<dbReference type="EMBL" id="CP014796">
    <property type="protein sequence ID" value="APX24923.1"/>
    <property type="molecule type" value="Genomic_DNA"/>
</dbReference>
<proteinExistence type="inferred from homology"/>
<dbReference type="InterPro" id="IPR005656">
    <property type="entry name" value="MmgE_PrpD"/>
</dbReference>
<protein>
    <submittedName>
        <fullName evidence="4">Uncharacterized protein involved in propionate catabolism</fullName>
    </submittedName>
</protein>
<dbReference type="PANTHER" id="PTHR16943">
    <property type="entry name" value="2-METHYLCITRATE DEHYDRATASE-RELATED"/>
    <property type="match status" value="1"/>
</dbReference>
<dbReference type="InterPro" id="IPR045337">
    <property type="entry name" value="MmgE_PrpD_C"/>
</dbReference>
<evidence type="ECO:0000313" key="4">
    <source>
        <dbReference type="EMBL" id="APX24923.1"/>
    </source>
</evidence>
<reference evidence="4 5" key="1">
    <citation type="submission" date="2016-03" db="EMBL/GenBank/DDBJ databases">
        <title>Deep-sea bacteria in the southern Pacific.</title>
        <authorList>
            <person name="Tang K."/>
        </authorList>
    </citation>
    <scope>NUCLEOTIDE SEQUENCE [LARGE SCALE GENOMIC DNA]</scope>
    <source>
        <strain evidence="4 5">JLT2016</strain>
    </source>
</reference>
<keyword evidence="5" id="KW-1185">Reference proteome</keyword>
<dbReference type="Pfam" id="PF03972">
    <property type="entry name" value="MmgE_PrpD_N"/>
    <property type="match status" value="1"/>
</dbReference>
<dbReference type="Pfam" id="PF19305">
    <property type="entry name" value="MmgE_PrpD_C"/>
    <property type="match status" value="1"/>
</dbReference>
<dbReference type="Gene3D" id="1.10.4100.10">
    <property type="entry name" value="2-methylcitrate dehydratase PrpD"/>
    <property type="match status" value="1"/>
</dbReference>
<dbReference type="Gene3D" id="3.30.1330.120">
    <property type="entry name" value="2-methylcitrate dehydratase PrpD"/>
    <property type="match status" value="1"/>
</dbReference>
<dbReference type="RefSeq" id="WP_076624638.1">
    <property type="nucleotide sequence ID" value="NZ_BMEW01000001.1"/>
</dbReference>
<dbReference type="InterPro" id="IPR042188">
    <property type="entry name" value="MmgE/PrpD_sf_2"/>
</dbReference>
<accession>A0A1U7D9W8</accession>
<dbReference type="Proteomes" id="UP000186559">
    <property type="component" value="Chromosome"/>
</dbReference>
<dbReference type="InterPro" id="IPR036148">
    <property type="entry name" value="MmgE/PrpD_sf"/>
</dbReference>
<dbReference type="InterPro" id="IPR042183">
    <property type="entry name" value="MmgE/PrpD_sf_1"/>
</dbReference>
<dbReference type="PANTHER" id="PTHR16943:SF8">
    <property type="entry name" value="2-METHYLCITRATE DEHYDRATASE"/>
    <property type="match status" value="1"/>
</dbReference>
<organism evidence="4 5">
    <name type="scientific">Salipiger profundus</name>
    <dbReference type="NCBI Taxonomy" id="1229727"/>
    <lineage>
        <taxon>Bacteria</taxon>
        <taxon>Pseudomonadati</taxon>
        <taxon>Pseudomonadota</taxon>
        <taxon>Alphaproteobacteria</taxon>
        <taxon>Rhodobacterales</taxon>
        <taxon>Roseobacteraceae</taxon>
        <taxon>Salipiger</taxon>
    </lineage>
</organism>
<comment type="similarity">
    <text evidence="1">Belongs to the PrpD family.</text>
</comment>
<dbReference type="STRING" id="1229727.Ga0080559_TMP4127"/>
<dbReference type="GO" id="GO:0016829">
    <property type="term" value="F:lyase activity"/>
    <property type="evidence" value="ECO:0007669"/>
    <property type="project" value="InterPro"/>
</dbReference>
<evidence type="ECO:0000259" key="2">
    <source>
        <dbReference type="Pfam" id="PF03972"/>
    </source>
</evidence>
<name>A0A1U7D9W8_9RHOB</name>
<evidence type="ECO:0000259" key="3">
    <source>
        <dbReference type="Pfam" id="PF19305"/>
    </source>
</evidence>
<feature type="domain" description="MmgE/PrpD N-terminal" evidence="2">
    <location>
        <begin position="10"/>
        <end position="248"/>
    </location>
</feature>
<gene>
    <name evidence="4" type="ORF">Ga0080559_TMP4127</name>
</gene>
<dbReference type="InterPro" id="IPR045336">
    <property type="entry name" value="MmgE_PrpD_N"/>
</dbReference>
<dbReference type="KEGG" id="tpro:Ga0080559_TMP4127"/>
<dbReference type="SUPFAM" id="SSF103378">
    <property type="entry name" value="2-methylcitrate dehydratase PrpD"/>
    <property type="match status" value="1"/>
</dbReference>